<gene>
    <name evidence="2" type="ORF">H4W31_000293</name>
</gene>
<comment type="caution">
    <text evidence="2">The sequence shown here is derived from an EMBL/GenBank/DDBJ whole genome shotgun (WGS) entry which is preliminary data.</text>
</comment>
<sequence>MTAREHRPAGSIEIALGTALRDADTADDVVLRVLSGLRAAGDRRFTPTTSRTSLDPPLPRRFPGRNPGSHSSWAAQPLVPAVREASSIAQNTSSYLRGWHLGNEAVRAARPAAVMAVAAPTQPAAPARSAPPVSPSGMLRLLAERRRATALRLVEVVVQILPARERPRYHEEFRAELSRLDGLRQLGYAARLVLSMFALRRALRQPADTVDSE</sequence>
<keyword evidence="3" id="KW-1185">Reference proteome</keyword>
<reference evidence="2" key="1">
    <citation type="submission" date="2020-10" db="EMBL/GenBank/DDBJ databases">
        <title>Sequencing the genomes of 1000 actinobacteria strains.</title>
        <authorList>
            <person name="Klenk H.-P."/>
        </authorList>
    </citation>
    <scope>NUCLEOTIDE SEQUENCE</scope>
    <source>
        <strain evidence="2">DSM 46832</strain>
    </source>
</reference>
<dbReference type="EMBL" id="JADBEB010000001">
    <property type="protein sequence ID" value="MBE1484655.1"/>
    <property type="molecule type" value="Genomic_DNA"/>
</dbReference>
<feature type="region of interest" description="Disordered" evidence="1">
    <location>
        <begin position="43"/>
        <end position="73"/>
    </location>
</feature>
<evidence type="ECO:0000313" key="2">
    <source>
        <dbReference type="EMBL" id="MBE1484655.1"/>
    </source>
</evidence>
<dbReference type="RefSeq" id="WP_192764983.1">
    <property type="nucleotide sequence ID" value="NZ_JADBEB010000001.1"/>
</dbReference>
<name>A0A927M0K0_9ACTN</name>
<accession>A0A927M0K0</accession>
<protein>
    <submittedName>
        <fullName evidence="2">Uncharacterized protein</fullName>
    </submittedName>
</protein>
<dbReference type="AlphaFoldDB" id="A0A927M0K0"/>
<organism evidence="2 3">
    <name type="scientific">Plantactinospora soyae</name>
    <dbReference type="NCBI Taxonomy" id="1544732"/>
    <lineage>
        <taxon>Bacteria</taxon>
        <taxon>Bacillati</taxon>
        <taxon>Actinomycetota</taxon>
        <taxon>Actinomycetes</taxon>
        <taxon>Micromonosporales</taxon>
        <taxon>Micromonosporaceae</taxon>
        <taxon>Plantactinospora</taxon>
    </lineage>
</organism>
<evidence type="ECO:0000256" key="1">
    <source>
        <dbReference type="SAM" id="MobiDB-lite"/>
    </source>
</evidence>
<proteinExistence type="predicted"/>
<dbReference type="Proteomes" id="UP000649753">
    <property type="component" value="Unassembled WGS sequence"/>
</dbReference>
<evidence type="ECO:0000313" key="3">
    <source>
        <dbReference type="Proteomes" id="UP000649753"/>
    </source>
</evidence>